<dbReference type="Pfam" id="PF04773">
    <property type="entry name" value="FecR"/>
    <property type="match status" value="1"/>
</dbReference>
<dbReference type="PANTHER" id="PTHR30273:SF2">
    <property type="entry name" value="PROTEIN FECR"/>
    <property type="match status" value="1"/>
</dbReference>
<dbReference type="AlphaFoldDB" id="A0A9X3J816"/>
<dbReference type="GO" id="GO:0016989">
    <property type="term" value="F:sigma factor antagonist activity"/>
    <property type="evidence" value="ECO:0007669"/>
    <property type="project" value="TreeGrafter"/>
</dbReference>
<name>A0A9X3J816_9BACT</name>
<evidence type="ECO:0000259" key="2">
    <source>
        <dbReference type="Pfam" id="PF16344"/>
    </source>
</evidence>
<reference evidence="3" key="1">
    <citation type="submission" date="2022-11" db="EMBL/GenBank/DDBJ databases">
        <title>Marilongibacter aestuarii gen. nov., sp. nov., isolated from tidal flat sediment.</title>
        <authorList>
            <person name="Jiayan W."/>
        </authorList>
    </citation>
    <scope>NUCLEOTIDE SEQUENCE</scope>
    <source>
        <strain evidence="3">Z1-6</strain>
    </source>
</reference>
<dbReference type="Pfam" id="PF16344">
    <property type="entry name" value="FecR_C"/>
    <property type="match status" value="1"/>
</dbReference>
<gene>
    <name evidence="3" type="ORF">OU798_17165</name>
</gene>
<accession>A0A9X3J816</accession>
<evidence type="ECO:0000313" key="3">
    <source>
        <dbReference type="EMBL" id="MCY1722086.1"/>
    </source>
</evidence>
<dbReference type="Gene3D" id="2.60.120.1440">
    <property type="match status" value="1"/>
</dbReference>
<dbReference type="InterPro" id="IPR032508">
    <property type="entry name" value="FecR_C"/>
</dbReference>
<sequence length="344" mass="39746">MGKEQLIEELLPGWFEGTLGKDDRQKVERWKKASVGNKKYFEEFEEVWMQTERLRVMQKYNAQKALDKVNQKIEKSGKLQFIELFKRVAAILVLPIMFASIYLYIQNPKEENVGTHRYTLTTGAGMRSEYVLPDGTKVFLNSNTTLSYPIAFSATTREVVLQGEAYFDVAQNKEKPFVVNTGKIQIEVTGTEFKASNYASEKLTEIVLVEGSVNLCQCNNLGQRNVIQSMIPGDKAVLEDSNNRLYLEKIEVAKYIAWKDGVLMFRDDSMEEVVRRLNRWYNVDIMLSGKSLDDYVYTATFKDESLIQVLDLLKISAPIDYRIVQRERKTDNSFSKMKIEIIQR</sequence>
<dbReference type="PIRSF" id="PIRSF018266">
    <property type="entry name" value="FecR"/>
    <property type="match status" value="1"/>
</dbReference>
<proteinExistence type="predicted"/>
<comment type="caution">
    <text evidence="3">The sequence shown here is derived from an EMBL/GenBank/DDBJ whole genome shotgun (WGS) entry which is preliminary data.</text>
</comment>
<dbReference type="RefSeq" id="WP_343334416.1">
    <property type="nucleotide sequence ID" value="NZ_JAPOHD010000030.1"/>
</dbReference>
<protein>
    <submittedName>
        <fullName evidence="3">DUF4974 domain-containing protein</fullName>
    </submittedName>
</protein>
<organism evidence="3 4">
    <name type="scientific">Draconibacterium aestuarii</name>
    <dbReference type="NCBI Taxonomy" id="2998507"/>
    <lineage>
        <taxon>Bacteria</taxon>
        <taxon>Pseudomonadati</taxon>
        <taxon>Bacteroidota</taxon>
        <taxon>Bacteroidia</taxon>
        <taxon>Marinilabiliales</taxon>
        <taxon>Prolixibacteraceae</taxon>
        <taxon>Draconibacterium</taxon>
    </lineage>
</organism>
<feature type="domain" description="Protein FecR C-terminal" evidence="2">
    <location>
        <begin position="263"/>
        <end position="325"/>
    </location>
</feature>
<dbReference type="Proteomes" id="UP001145087">
    <property type="component" value="Unassembled WGS sequence"/>
</dbReference>
<feature type="domain" description="FecR protein" evidence="1">
    <location>
        <begin position="119"/>
        <end position="214"/>
    </location>
</feature>
<evidence type="ECO:0000313" key="4">
    <source>
        <dbReference type="Proteomes" id="UP001145087"/>
    </source>
</evidence>
<dbReference type="InterPro" id="IPR006860">
    <property type="entry name" value="FecR"/>
</dbReference>
<dbReference type="InterPro" id="IPR012373">
    <property type="entry name" value="Ferrdict_sens_TM"/>
</dbReference>
<evidence type="ECO:0000259" key="1">
    <source>
        <dbReference type="Pfam" id="PF04773"/>
    </source>
</evidence>
<dbReference type="PANTHER" id="PTHR30273">
    <property type="entry name" value="PERIPLASMIC SIGNAL SENSOR AND SIGMA FACTOR ACTIVATOR FECR-RELATED"/>
    <property type="match status" value="1"/>
</dbReference>
<dbReference type="EMBL" id="JAPOHD010000030">
    <property type="protein sequence ID" value="MCY1722086.1"/>
    <property type="molecule type" value="Genomic_DNA"/>
</dbReference>
<dbReference type="Gene3D" id="3.55.50.30">
    <property type="match status" value="1"/>
</dbReference>
<keyword evidence="4" id="KW-1185">Reference proteome</keyword>